<evidence type="ECO:0000256" key="1">
    <source>
        <dbReference type="SAM" id="Phobius"/>
    </source>
</evidence>
<sequence length="64" mass="6888">MRWVWLVLGVLLVLSGIVWTLQGLDLLGQSGGMNGQKIWVVIGPITAVVGLLLVRLGLRRPAGQ</sequence>
<comment type="caution">
    <text evidence="2">The sequence shown here is derived from an EMBL/GenBank/DDBJ whole genome shotgun (WGS) entry which is preliminary data.</text>
</comment>
<keyword evidence="1" id="KW-1133">Transmembrane helix</keyword>
<gene>
    <name evidence="2" type="ORF">Cco03nite_39980</name>
</gene>
<dbReference type="AlphaFoldDB" id="A0A8J3KRF9"/>
<keyword evidence="1" id="KW-0472">Membrane</keyword>
<keyword evidence="3" id="KW-1185">Reference proteome</keyword>
<reference evidence="2 3" key="1">
    <citation type="submission" date="2021-01" db="EMBL/GenBank/DDBJ databases">
        <title>Whole genome shotgun sequence of Catellatospora coxensis NBRC 107359.</title>
        <authorList>
            <person name="Komaki H."/>
            <person name="Tamura T."/>
        </authorList>
    </citation>
    <scope>NUCLEOTIDE SEQUENCE [LARGE SCALE GENOMIC DNA]</scope>
    <source>
        <strain evidence="2 3">NBRC 107359</strain>
    </source>
</reference>
<feature type="transmembrane region" description="Helical" evidence="1">
    <location>
        <begin position="39"/>
        <end position="58"/>
    </location>
</feature>
<dbReference type="EMBL" id="BONI01000033">
    <property type="protein sequence ID" value="GIG07298.1"/>
    <property type="molecule type" value="Genomic_DNA"/>
</dbReference>
<proteinExistence type="predicted"/>
<protein>
    <submittedName>
        <fullName evidence="2">Uncharacterized protein</fullName>
    </submittedName>
</protein>
<dbReference type="Proteomes" id="UP000630887">
    <property type="component" value="Unassembled WGS sequence"/>
</dbReference>
<evidence type="ECO:0000313" key="3">
    <source>
        <dbReference type="Proteomes" id="UP000630887"/>
    </source>
</evidence>
<keyword evidence="1" id="KW-0812">Transmembrane</keyword>
<evidence type="ECO:0000313" key="2">
    <source>
        <dbReference type="EMBL" id="GIG07298.1"/>
    </source>
</evidence>
<name>A0A8J3KRF9_9ACTN</name>
<accession>A0A8J3KRF9</accession>
<dbReference type="RefSeq" id="WP_155375159.1">
    <property type="nucleotide sequence ID" value="NZ_BAAALC010000013.1"/>
</dbReference>
<organism evidence="2 3">
    <name type="scientific">Catellatospora coxensis</name>
    <dbReference type="NCBI Taxonomy" id="310354"/>
    <lineage>
        <taxon>Bacteria</taxon>
        <taxon>Bacillati</taxon>
        <taxon>Actinomycetota</taxon>
        <taxon>Actinomycetes</taxon>
        <taxon>Micromonosporales</taxon>
        <taxon>Micromonosporaceae</taxon>
        <taxon>Catellatospora</taxon>
    </lineage>
</organism>